<evidence type="ECO:0000256" key="1">
    <source>
        <dbReference type="SAM" id="MobiDB-lite"/>
    </source>
</evidence>
<feature type="compositionally biased region" description="Polar residues" evidence="1">
    <location>
        <begin position="1"/>
        <end position="35"/>
    </location>
</feature>
<sequence length="155" mass="16200">MSGISSDSRPTVPRSSTGPIHQQTRPHVTSAQPDPTQEYPPVPQHQPGFFGQQAASTARVSIGHSLGRAFAGLSGAEEVPVGYDSETGELITEPSRFGSRALGSAALFGLAGAAWNYRSKVIRRAGLPSLAGPMMPLMTIITVTTGFLGVINLSN</sequence>
<reference evidence="3 4" key="1">
    <citation type="submission" date="2016-07" db="EMBL/GenBank/DDBJ databases">
        <title>Pervasive Adenine N6-methylation of Active Genes in Fungi.</title>
        <authorList>
            <consortium name="DOE Joint Genome Institute"/>
            <person name="Mondo S.J."/>
            <person name="Dannebaum R.O."/>
            <person name="Kuo R.C."/>
            <person name="Labutti K."/>
            <person name="Haridas S."/>
            <person name="Kuo A."/>
            <person name="Salamov A."/>
            <person name="Ahrendt S.R."/>
            <person name="Lipzen A."/>
            <person name="Sullivan W."/>
            <person name="Andreopoulos W.B."/>
            <person name="Clum A."/>
            <person name="Lindquist E."/>
            <person name="Daum C."/>
            <person name="Ramamoorthy G.K."/>
            <person name="Gryganskyi A."/>
            <person name="Culley D."/>
            <person name="Magnuson J.K."/>
            <person name="James T.Y."/>
            <person name="O'Malley M.A."/>
            <person name="Stajich J.E."/>
            <person name="Spatafora J.W."/>
            <person name="Visel A."/>
            <person name="Grigoriev I.V."/>
        </authorList>
    </citation>
    <scope>NUCLEOTIDE SEQUENCE [LARGE SCALE GENOMIC DNA]</scope>
    <source>
        <strain evidence="3 4">CBS 931.73</strain>
    </source>
</reference>
<dbReference type="AlphaFoldDB" id="A0A1Y1XXP2"/>
<keyword evidence="4" id="KW-1185">Reference proteome</keyword>
<keyword evidence="2" id="KW-0472">Membrane</keyword>
<proteinExistence type="predicted"/>
<comment type="caution">
    <text evidence="3">The sequence shown here is derived from an EMBL/GenBank/DDBJ whole genome shotgun (WGS) entry which is preliminary data.</text>
</comment>
<keyword evidence="2" id="KW-1133">Transmembrane helix</keyword>
<organism evidence="3 4">
    <name type="scientific">Basidiobolus meristosporus CBS 931.73</name>
    <dbReference type="NCBI Taxonomy" id="1314790"/>
    <lineage>
        <taxon>Eukaryota</taxon>
        <taxon>Fungi</taxon>
        <taxon>Fungi incertae sedis</taxon>
        <taxon>Zoopagomycota</taxon>
        <taxon>Entomophthoromycotina</taxon>
        <taxon>Basidiobolomycetes</taxon>
        <taxon>Basidiobolales</taxon>
        <taxon>Basidiobolaceae</taxon>
        <taxon>Basidiobolus</taxon>
    </lineage>
</organism>
<evidence type="ECO:0000256" key="2">
    <source>
        <dbReference type="SAM" id="Phobius"/>
    </source>
</evidence>
<evidence type="ECO:0000313" key="4">
    <source>
        <dbReference type="Proteomes" id="UP000193498"/>
    </source>
</evidence>
<name>A0A1Y1XXP2_9FUNG</name>
<gene>
    <name evidence="3" type="ORF">K493DRAFT_317904</name>
</gene>
<dbReference type="Proteomes" id="UP000193498">
    <property type="component" value="Unassembled WGS sequence"/>
</dbReference>
<feature type="region of interest" description="Disordered" evidence="1">
    <location>
        <begin position="1"/>
        <end position="51"/>
    </location>
</feature>
<feature type="transmembrane region" description="Helical" evidence="2">
    <location>
        <begin position="129"/>
        <end position="151"/>
    </location>
</feature>
<evidence type="ECO:0000313" key="3">
    <source>
        <dbReference type="EMBL" id="ORX90520.1"/>
    </source>
</evidence>
<keyword evidence="2" id="KW-0812">Transmembrane</keyword>
<dbReference type="InParanoid" id="A0A1Y1XXP2"/>
<protein>
    <submittedName>
        <fullName evidence="3">Uncharacterized protein</fullName>
    </submittedName>
</protein>
<accession>A0A1Y1XXP2</accession>
<dbReference type="EMBL" id="MCFE01000376">
    <property type="protein sequence ID" value="ORX90520.1"/>
    <property type="molecule type" value="Genomic_DNA"/>
</dbReference>